<feature type="region of interest" description="Disordered" evidence="7">
    <location>
        <begin position="1231"/>
        <end position="1250"/>
    </location>
</feature>
<dbReference type="PROSITE" id="PS51910">
    <property type="entry name" value="GH18_2"/>
    <property type="match status" value="1"/>
</dbReference>
<dbReference type="EC" id="3.2.1.14" evidence="2"/>
<dbReference type="GO" id="GO:0005975">
    <property type="term" value="P:carbohydrate metabolic process"/>
    <property type="evidence" value="ECO:0007669"/>
    <property type="project" value="InterPro"/>
</dbReference>
<evidence type="ECO:0000313" key="12">
    <source>
        <dbReference type="EMBL" id="RNJ57978.1"/>
    </source>
</evidence>
<comment type="similarity">
    <text evidence="1">Belongs to the glycosyl hydrolase 18 family. Chitinase class V subfamily.</text>
</comment>
<dbReference type="SMART" id="SM00636">
    <property type="entry name" value="Glyco_18"/>
    <property type="match status" value="1"/>
</dbReference>
<dbReference type="InterPro" id="IPR001002">
    <property type="entry name" value="Chitin-bd_1"/>
</dbReference>
<dbReference type="InterPro" id="IPR001223">
    <property type="entry name" value="Glyco_hydro18_cat"/>
</dbReference>
<feature type="disulfide bond" evidence="6">
    <location>
        <begin position="547"/>
        <end position="551"/>
    </location>
</feature>
<dbReference type="SUPFAM" id="SSF51445">
    <property type="entry name" value="(Trans)glycosidases"/>
    <property type="match status" value="1"/>
</dbReference>
<evidence type="ECO:0000256" key="3">
    <source>
        <dbReference type="ARBA" id="ARBA00022669"/>
    </source>
</evidence>
<keyword evidence="13" id="KW-1185">Reference proteome</keyword>
<keyword evidence="5" id="KW-0378">Hydrolase</keyword>
<reference evidence="12 13" key="1">
    <citation type="submission" date="2018-10" db="EMBL/GenBank/DDBJ databases">
        <title>Genome sequence of Verticillium nonalfalfae VnAa140.</title>
        <authorList>
            <person name="Stajich J.E."/>
            <person name="Kasson M.T."/>
        </authorList>
    </citation>
    <scope>NUCLEOTIDE SEQUENCE [LARGE SCALE GENOMIC DNA]</scope>
    <source>
        <strain evidence="12 13">VnAa140</strain>
    </source>
</reference>
<dbReference type="Gene3D" id="3.10.350.10">
    <property type="entry name" value="LysM domain"/>
    <property type="match status" value="2"/>
</dbReference>
<dbReference type="Gene3D" id="3.10.50.10">
    <property type="match status" value="1"/>
</dbReference>
<dbReference type="STRING" id="1051616.A0A3M9YEH5"/>
<protein>
    <recommendedName>
        <fullName evidence="2">chitinase</fullName>
        <ecNumber evidence="2">3.2.1.14</ecNumber>
    </recommendedName>
</protein>
<dbReference type="InterPro" id="IPR036779">
    <property type="entry name" value="LysM_dom_sf"/>
</dbReference>
<dbReference type="PANTHER" id="PTHR47700:SF2">
    <property type="entry name" value="CHITINASE"/>
    <property type="match status" value="1"/>
</dbReference>
<feature type="domain" description="GH18" evidence="11">
    <location>
        <begin position="564"/>
        <end position="901"/>
    </location>
</feature>
<sequence>MRLSISAAAITLAVARVTEAYQLHNPHDNANQKRDDTVNEVLAGIVVSSATGPVNGMPTDLADAETAILAGNYTSNLHMPVRDECPSGCSLVGTNASSWFVYGSFRRLDQACNKTTLLEFALSNPVDVPRAHVAISACTADLSGDGRTTSTSSAKDACANEDAEQLEQQGSLDITPSGSSSSVHADTVAEALEQLRSFAALAGDSCEETIKYAYLRDVSVGVYSGTGLAGQGVLEDVLEKVRTHIIGAGSVAEDVVVQLCSESDASARYSLGVHINTKRSIGTVQESIQIWKNSSCVKTTREMSSARAAAWTSVSFRAPPITNSTEADNSTLSGNSTSVKKVARDSPKTLLSPRAECRYIQVEGGDICATLAAQCGISRTQFMRYNSHKPDPCALQPGEHVCCSLGTLPDFSPKPDADGYCHKHLVKQGDNCAALSAEYGLTNEKIEGFNKKTWGWNGCRVMFADYYICLSTGHPPMPMNIPNAVCGPQVNDTARAPPGTDLSTLNPCPLNACCNIWGQCGTTSDFCTPSKSTTGAPGTSAPGENGCISNCGTQIVNSGPAASEFHIAYFEAWNWGRPCLRMAVNQIDTSVYTHVHYSFITINPDFTLSTKDVASQLSLFMSMTGIKKIMSIGGWAFSTEPATYKIFRDAVATQANRKTLADSVIKFLNDYNLDGVDWDWEYPAAPDIPGIPPGTETDTTGFFLLLSDLKQRLPAGKTQSVTVPGSYWYLKQFPLQAYTLTSHYFVFMTYDLHGQWDYGNKHGSPGCGSIDQGLGNCLRSHVNLTETINSLSMITKAGVPSNMIAVGVSSYGRSFQMTTPGCWTEQCTFTGPESGAMKGRCTETAGYISDYEIEEIIRTNPSAKKLLDQSSYSNIVVWDSDQWVAYMDKENKAMRKSLYPALNFLGTADWAVDLQSENSGSGGSGSSSGDNVYIDPAIWDSVKPVVTGSPGVTLIWPPKPLATPTTISFAPWTTVVTYSSLTTGTSTRPNGDVTTYPGYVYVTFQTVITIPPVVTTEIPVWGVSISSGSTDGPIILTSSVQPPPFTITITPVIDGKTSIIGATKTETSSTQIIIWGTVTYTPPVETWTLGGSTTIIGGTTLPPAVVTLTPNPHPMTTPTPGHVDPVINDIEPAWVEGPVPVPVAFPGCPGCGTTCVFFCNPNCPNCPPGAFGNNRGPNDRDPDDPDNPEEVETATLRFGEVADHPFPTTFADAGAMISIFDQVSRSMSSLFAPPTTTTTSRATTTVKPPAPTPTSWCKFGNNIVFWRFGIYEINGWGGEKGERILDEMKGCGALTGWKYEESSTSDGRAYCAFNLPFIIKDGCVERAIKSAGGPELACKGDGFNVPARLPAIPGDVDGVSYADYYRNITDPALLEDPEYHAPDGWGGDTRMEAEAMLLFGKAS</sequence>
<dbReference type="InterPro" id="IPR029070">
    <property type="entry name" value="Chitinase_insertion_sf"/>
</dbReference>
<dbReference type="InterPro" id="IPR017853">
    <property type="entry name" value="GH"/>
</dbReference>
<keyword evidence="6" id="KW-1015">Disulfide bond</keyword>
<dbReference type="RefSeq" id="XP_028496136.1">
    <property type="nucleotide sequence ID" value="XM_028639452.1"/>
</dbReference>
<dbReference type="CDD" id="cd00035">
    <property type="entry name" value="ChtBD1"/>
    <property type="match status" value="1"/>
</dbReference>
<gene>
    <name evidence="12" type="ORF">D7B24_005293</name>
</gene>
<feature type="domain" description="LysM" evidence="10">
    <location>
        <begin position="358"/>
        <end position="403"/>
    </location>
</feature>
<dbReference type="SUPFAM" id="SSF54556">
    <property type="entry name" value="Chitinase insertion domain"/>
    <property type="match status" value="1"/>
</dbReference>
<keyword evidence="4" id="KW-0843">Virulence</keyword>
<dbReference type="Proteomes" id="UP000267145">
    <property type="component" value="Unassembled WGS sequence"/>
</dbReference>
<feature type="disulfide bond" evidence="6">
    <location>
        <begin position="513"/>
        <end position="527"/>
    </location>
</feature>
<evidence type="ECO:0000256" key="2">
    <source>
        <dbReference type="ARBA" id="ARBA00012729"/>
    </source>
</evidence>
<dbReference type="PROSITE" id="PS50941">
    <property type="entry name" value="CHIT_BIND_I_2"/>
    <property type="match status" value="1"/>
</dbReference>
<dbReference type="SUPFAM" id="SSF57016">
    <property type="entry name" value="Plant lectins/antimicrobial peptides"/>
    <property type="match status" value="1"/>
</dbReference>
<dbReference type="CDD" id="cd02878">
    <property type="entry name" value="GH18_zymocin_alpha"/>
    <property type="match status" value="1"/>
</dbReference>
<evidence type="ECO:0000313" key="13">
    <source>
        <dbReference type="Proteomes" id="UP000267145"/>
    </source>
</evidence>
<name>A0A3M9YEH5_9PEZI</name>
<dbReference type="SMART" id="SM00257">
    <property type="entry name" value="LysM"/>
    <property type="match status" value="2"/>
</dbReference>
<dbReference type="GeneID" id="39608982"/>
<evidence type="ECO:0000256" key="7">
    <source>
        <dbReference type="SAM" id="MobiDB-lite"/>
    </source>
</evidence>
<keyword evidence="3 6" id="KW-0147">Chitin-binding</keyword>
<dbReference type="Gene3D" id="3.30.60.10">
    <property type="entry name" value="Endochitinase-like"/>
    <property type="match status" value="1"/>
</dbReference>
<dbReference type="PANTHER" id="PTHR47700">
    <property type="entry name" value="V CHITINASE, PUTATIVE (AFU_ORTHOLOGUE AFUA_6G13720)-RELATED"/>
    <property type="match status" value="1"/>
</dbReference>
<feature type="chain" id="PRO_5018163681" description="chitinase" evidence="8">
    <location>
        <begin position="21"/>
        <end position="1403"/>
    </location>
</feature>
<comment type="caution">
    <text evidence="12">The sequence shown here is derived from an EMBL/GenBank/DDBJ whole genome shotgun (WGS) entry which is preliminary data.</text>
</comment>
<keyword evidence="8" id="KW-0732">Signal</keyword>
<evidence type="ECO:0000256" key="8">
    <source>
        <dbReference type="SAM" id="SignalP"/>
    </source>
</evidence>
<feature type="signal peptide" evidence="8">
    <location>
        <begin position="1"/>
        <end position="20"/>
    </location>
</feature>
<dbReference type="InterPro" id="IPR036861">
    <property type="entry name" value="Endochitinase-like_sf"/>
</dbReference>
<evidence type="ECO:0000259" key="11">
    <source>
        <dbReference type="PROSITE" id="PS51910"/>
    </source>
</evidence>
<dbReference type="Gene3D" id="3.20.20.80">
    <property type="entry name" value="Glycosidases"/>
    <property type="match status" value="1"/>
</dbReference>
<feature type="compositionally biased region" description="Low complexity" evidence="7">
    <location>
        <begin position="1233"/>
        <end position="1247"/>
    </location>
</feature>
<feature type="disulfide bond" evidence="6">
    <location>
        <begin position="508"/>
        <end position="520"/>
    </location>
</feature>
<dbReference type="Pfam" id="PF00704">
    <property type="entry name" value="Glyco_hydro_18"/>
    <property type="match status" value="1"/>
</dbReference>
<keyword evidence="5" id="KW-0326">Glycosidase</keyword>
<feature type="domain" description="LysM" evidence="10">
    <location>
        <begin position="422"/>
        <end position="470"/>
    </location>
</feature>
<dbReference type="GO" id="GO:0008061">
    <property type="term" value="F:chitin binding"/>
    <property type="evidence" value="ECO:0007669"/>
    <property type="project" value="UniProtKB-UniRule"/>
</dbReference>
<proteinExistence type="inferred from homology"/>
<dbReference type="InterPro" id="IPR053214">
    <property type="entry name" value="LysM12-like"/>
</dbReference>
<dbReference type="InterPro" id="IPR018392">
    <property type="entry name" value="LysM"/>
</dbReference>
<dbReference type="GO" id="GO:0008843">
    <property type="term" value="F:endochitinase activity"/>
    <property type="evidence" value="ECO:0007669"/>
    <property type="project" value="UniProtKB-EC"/>
</dbReference>
<evidence type="ECO:0000259" key="10">
    <source>
        <dbReference type="PROSITE" id="PS51782"/>
    </source>
</evidence>
<dbReference type="Pfam" id="PF01476">
    <property type="entry name" value="LysM"/>
    <property type="match status" value="2"/>
</dbReference>
<accession>A0A3M9YEH5</accession>
<comment type="caution">
    <text evidence="6">Lacks conserved residue(s) required for the propagation of feature annotation.</text>
</comment>
<evidence type="ECO:0000259" key="9">
    <source>
        <dbReference type="PROSITE" id="PS50941"/>
    </source>
</evidence>
<evidence type="ECO:0000256" key="6">
    <source>
        <dbReference type="PROSITE-ProRule" id="PRU00261"/>
    </source>
</evidence>
<dbReference type="EMBL" id="RBVV01000032">
    <property type="protein sequence ID" value="RNJ57978.1"/>
    <property type="molecule type" value="Genomic_DNA"/>
</dbReference>
<evidence type="ECO:0000256" key="1">
    <source>
        <dbReference type="ARBA" id="ARBA00008682"/>
    </source>
</evidence>
<dbReference type="InterPro" id="IPR011583">
    <property type="entry name" value="Chitinase_II/V-like_cat"/>
</dbReference>
<organism evidence="12 13">
    <name type="scientific">Verticillium nonalfalfae</name>
    <dbReference type="NCBI Taxonomy" id="1051616"/>
    <lineage>
        <taxon>Eukaryota</taxon>
        <taxon>Fungi</taxon>
        <taxon>Dikarya</taxon>
        <taxon>Ascomycota</taxon>
        <taxon>Pezizomycotina</taxon>
        <taxon>Sordariomycetes</taxon>
        <taxon>Hypocreomycetidae</taxon>
        <taxon>Glomerellales</taxon>
        <taxon>Plectosphaerellaceae</taxon>
        <taxon>Verticillium</taxon>
    </lineage>
</organism>
<feature type="domain" description="Chitin-binding type-1" evidence="9">
    <location>
        <begin position="483"/>
        <end position="553"/>
    </location>
</feature>
<evidence type="ECO:0000256" key="4">
    <source>
        <dbReference type="ARBA" id="ARBA00023026"/>
    </source>
</evidence>
<evidence type="ECO:0000256" key="5">
    <source>
        <dbReference type="ARBA" id="ARBA00023295"/>
    </source>
</evidence>
<dbReference type="PROSITE" id="PS51782">
    <property type="entry name" value="LYSM"/>
    <property type="match status" value="2"/>
</dbReference>